<feature type="transmembrane region" description="Helical" evidence="2">
    <location>
        <begin position="106"/>
        <end position="126"/>
    </location>
</feature>
<keyword evidence="4" id="KW-1185">Reference proteome</keyword>
<feature type="transmembrane region" description="Helical" evidence="2">
    <location>
        <begin position="7"/>
        <end position="27"/>
    </location>
</feature>
<evidence type="ECO:0000256" key="2">
    <source>
        <dbReference type="SAM" id="Phobius"/>
    </source>
</evidence>
<protein>
    <submittedName>
        <fullName evidence="3">Uncharacterized protein</fullName>
    </submittedName>
</protein>
<keyword evidence="2" id="KW-0472">Membrane</keyword>
<dbReference type="OrthoDB" id="5854169at2759"/>
<comment type="similarity">
    <text evidence="1">Belongs to the nematode receptor-like protein sre family.</text>
</comment>
<accession>A0A0B1TNX6</accession>
<evidence type="ECO:0000256" key="1">
    <source>
        <dbReference type="ARBA" id="ARBA00006803"/>
    </source>
</evidence>
<sequence>MALPVPSLIGVIMALLMDIFGALNLLVSPVDDVITFVMKSGMSGGVLNLPNFILERVAATILVAKYEQCNENFPFFASAMILTQIGTVIFLVYLHMIGFISELEGVIAFGVTCIVSVLLFCLLPLVSRRAYARHLRKGSGVSVRYQTAENMRAASLLNKLMVLYACFFFAENFYYYVIMFVLKLEDVALHEALLTLFYAFITLEIFATTTAIALSHPSLKTALRFPKQIAMFKDQRSNRVCVEVTSSTNFERCASGTDVRALDGRQLLFSLEQEKEIYFKNYAVMWNK</sequence>
<evidence type="ECO:0000313" key="4">
    <source>
        <dbReference type="Proteomes" id="UP000053660"/>
    </source>
</evidence>
<dbReference type="InterPro" id="IPR052854">
    <property type="entry name" value="Serpentine_rcpt_epsilon"/>
</dbReference>
<dbReference type="GO" id="GO:0016020">
    <property type="term" value="C:membrane"/>
    <property type="evidence" value="ECO:0007669"/>
    <property type="project" value="InterPro"/>
</dbReference>
<feature type="transmembrane region" description="Helical" evidence="2">
    <location>
        <begin position="161"/>
        <end position="182"/>
    </location>
</feature>
<feature type="transmembrane region" description="Helical" evidence="2">
    <location>
        <begin position="75"/>
        <end position="100"/>
    </location>
</feature>
<dbReference type="InterPro" id="IPR004151">
    <property type="entry name" value="7TM_GPCR_serpentine_rcpt_Sre"/>
</dbReference>
<dbReference type="AlphaFoldDB" id="A0A0B1TNX6"/>
<dbReference type="PANTHER" id="PTHR47518:SF9">
    <property type="entry name" value="SERPENTINE RECEPTOR, CLASS T"/>
    <property type="match status" value="1"/>
</dbReference>
<keyword evidence="2" id="KW-0812">Transmembrane</keyword>
<organism evidence="3 4">
    <name type="scientific">Oesophagostomum dentatum</name>
    <name type="common">Nodular worm</name>
    <dbReference type="NCBI Taxonomy" id="61180"/>
    <lineage>
        <taxon>Eukaryota</taxon>
        <taxon>Metazoa</taxon>
        <taxon>Ecdysozoa</taxon>
        <taxon>Nematoda</taxon>
        <taxon>Chromadorea</taxon>
        <taxon>Rhabditida</taxon>
        <taxon>Rhabditina</taxon>
        <taxon>Rhabditomorpha</taxon>
        <taxon>Strongyloidea</taxon>
        <taxon>Strongylidae</taxon>
        <taxon>Oesophagostomum</taxon>
    </lineage>
</organism>
<dbReference type="EMBL" id="KN549233">
    <property type="protein sequence ID" value="KHJ99233.1"/>
    <property type="molecule type" value="Genomic_DNA"/>
</dbReference>
<proteinExistence type="inferred from homology"/>
<dbReference type="Pfam" id="PF03125">
    <property type="entry name" value="Sre"/>
    <property type="match status" value="1"/>
</dbReference>
<name>A0A0B1TNX6_OESDE</name>
<evidence type="ECO:0000313" key="3">
    <source>
        <dbReference type="EMBL" id="KHJ99233.1"/>
    </source>
</evidence>
<reference evidence="3 4" key="1">
    <citation type="submission" date="2014-03" db="EMBL/GenBank/DDBJ databases">
        <title>Draft genome of the hookworm Oesophagostomum dentatum.</title>
        <authorList>
            <person name="Mitreva M."/>
        </authorList>
    </citation>
    <scope>NUCLEOTIDE SEQUENCE [LARGE SCALE GENOMIC DNA]</scope>
    <source>
        <strain evidence="3 4">OD-Hann</strain>
    </source>
</reference>
<feature type="transmembrane region" description="Helical" evidence="2">
    <location>
        <begin position="194"/>
        <end position="214"/>
    </location>
</feature>
<dbReference type="Proteomes" id="UP000053660">
    <property type="component" value="Unassembled WGS sequence"/>
</dbReference>
<dbReference type="PANTHER" id="PTHR47518">
    <property type="entry name" value="SERPENTINE RECEPTOR CLASS EPSILON-13-RELATED"/>
    <property type="match status" value="1"/>
</dbReference>
<gene>
    <name evidence="3" type="ORF">OESDEN_00775</name>
</gene>
<dbReference type="GO" id="GO:0007606">
    <property type="term" value="P:sensory perception of chemical stimulus"/>
    <property type="evidence" value="ECO:0007669"/>
    <property type="project" value="InterPro"/>
</dbReference>
<keyword evidence="2" id="KW-1133">Transmembrane helix</keyword>